<dbReference type="EMBL" id="CP012672">
    <property type="protein sequence ID" value="AUX31851.1"/>
    <property type="molecule type" value="Genomic_DNA"/>
</dbReference>
<name>A0A4P2QPS6_SORCE</name>
<evidence type="ECO:0000313" key="1">
    <source>
        <dbReference type="EMBL" id="AUX31851.1"/>
    </source>
</evidence>
<protein>
    <submittedName>
        <fullName evidence="1">Uncharacterized protein</fullName>
    </submittedName>
</protein>
<gene>
    <name evidence="1" type="ORF">SOCE836_039840</name>
</gene>
<dbReference type="PANTHER" id="PTHR34613:SF1">
    <property type="entry name" value="SLL6017 PROTEIN"/>
    <property type="match status" value="1"/>
</dbReference>
<accession>A0A4P2QPS6</accession>
<sequence>MVSVRHESLADLFKNRPSLAAELLAEALGVALPVYSEARVASVALNQTQPAEYRADLVIVLHAGEAPARVIVVEAQLRRDDDKRFTWPAYLAVARDQHRCPAHLLVVAPDPAVAAWCAEPIELGVPGFVLRPPVLRSEDVPVVTDVAEAARRPELAVLSAMAHGATDRGAAIAGAALPVIRGLDDERARFYYDLVVISLNEAARRELEAMMKGYEYQSDFARKYIALGRDEGRDEGRVEATARSVLTVLRVRGIDVPDAARERILAQKDPEVLERWLERAAAAPSLAEVLDEPS</sequence>
<evidence type="ECO:0000313" key="2">
    <source>
        <dbReference type="Proteomes" id="UP000295497"/>
    </source>
</evidence>
<proteinExistence type="predicted"/>
<dbReference type="RefSeq" id="WP_129575564.1">
    <property type="nucleotide sequence ID" value="NZ_CP012672.1"/>
</dbReference>
<dbReference type="AlphaFoldDB" id="A0A4P2QPS6"/>
<reference evidence="1 2" key="1">
    <citation type="submission" date="2015-09" db="EMBL/GenBank/DDBJ databases">
        <title>Sorangium comparison.</title>
        <authorList>
            <person name="Zaburannyi N."/>
            <person name="Bunk B."/>
            <person name="Overmann J."/>
            <person name="Mueller R."/>
        </authorList>
    </citation>
    <scope>NUCLEOTIDE SEQUENCE [LARGE SCALE GENOMIC DNA]</scope>
    <source>
        <strain evidence="1 2">So ce836</strain>
    </source>
</reference>
<dbReference type="Proteomes" id="UP000295497">
    <property type="component" value="Chromosome"/>
</dbReference>
<organism evidence="1 2">
    <name type="scientific">Sorangium cellulosum</name>
    <name type="common">Polyangium cellulosum</name>
    <dbReference type="NCBI Taxonomy" id="56"/>
    <lineage>
        <taxon>Bacteria</taxon>
        <taxon>Pseudomonadati</taxon>
        <taxon>Myxococcota</taxon>
        <taxon>Polyangia</taxon>
        <taxon>Polyangiales</taxon>
        <taxon>Polyangiaceae</taxon>
        <taxon>Sorangium</taxon>
    </lineage>
</organism>
<dbReference type="PANTHER" id="PTHR34613">
    <property type="entry name" value="SLL0800 PROTEIN"/>
    <property type="match status" value="1"/>
</dbReference>